<evidence type="ECO:0000313" key="3">
    <source>
        <dbReference type="Proteomes" id="UP000287033"/>
    </source>
</evidence>
<sequence>GAESRLGEREPREQSPVLGRESRGSRVPSWGERAAGAESRPGESRGDRVPSRGERAAGAESLPGERDPREQSPVSGRESRGSRVVVQIEGRDGAILHRSQNEQECRREELRARPDPGQRGSKIEGLLFLFLMTLNFAETSNNG</sequence>
<feature type="non-terminal residue" evidence="2">
    <location>
        <position position="1"/>
    </location>
</feature>
<protein>
    <submittedName>
        <fullName evidence="2">Uncharacterized protein</fullName>
    </submittedName>
</protein>
<feature type="compositionally biased region" description="Basic and acidic residues" evidence="1">
    <location>
        <begin position="1"/>
        <end position="13"/>
    </location>
</feature>
<reference evidence="2 3" key="1">
    <citation type="journal article" date="2018" name="Nat. Ecol. Evol.">
        <title>Shark genomes provide insights into elasmobranch evolution and the origin of vertebrates.</title>
        <authorList>
            <person name="Hara Y"/>
            <person name="Yamaguchi K"/>
            <person name="Onimaru K"/>
            <person name="Kadota M"/>
            <person name="Koyanagi M"/>
            <person name="Keeley SD"/>
            <person name="Tatsumi K"/>
            <person name="Tanaka K"/>
            <person name="Motone F"/>
            <person name="Kageyama Y"/>
            <person name="Nozu R"/>
            <person name="Adachi N"/>
            <person name="Nishimura O"/>
            <person name="Nakagawa R"/>
            <person name="Tanegashima C"/>
            <person name="Kiyatake I"/>
            <person name="Matsumoto R"/>
            <person name="Murakumo K"/>
            <person name="Nishida K"/>
            <person name="Terakita A"/>
            <person name="Kuratani S"/>
            <person name="Sato K"/>
            <person name="Hyodo S Kuraku.S."/>
        </authorList>
    </citation>
    <scope>NUCLEOTIDE SEQUENCE [LARGE SCALE GENOMIC DNA]</scope>
</reference>
<dbReference type="AlphaFoldDB" id="A0A401TCZ7"/>
<evidence type="ECO:0000313" key="2">
    <source>
        <dbReference type="EMBL" id="GCC40540.1"/>
    </source>
</evidence>
<keyword evidence="3" id="KW-1185">Reference proteome</keyword>
<dbReference type="Proteomes" id="UP000287033">
    <property type="component" value="Unassembled WGS sequence"/>
</dbReference>
<comment type="caution">
    <text evidence="2">The sequence shown here is derived from an EMBL/GenBank/DDBJ whole genome shotgun (WGS) entry which is preliminary data.</text>
</comment>
<proteinExistence type="predicted"/>
<name>A0A401TCZ7_CHIPU</name>
<gene>
    <name evidence="2" type="ORF">chiPu_0024672</name>
</gene>
<dbReference type="EMBL" id="BEZZ01043778">
    <property type="protein sequence ID" value="GCC40540.1"/>
    <property type="molecule type" value="Genomic_DNA"/>
</dbReference>
<feature type="compositionally biased region" description="Basic and acidic residues" evidence="1">
    <location>
        <begin position="40"/>
        <end position="70"/>
    </location>
</feature>
<organism evidence="2 3">
    <name type="scientific">Chiloscyllium punctatum</name>
    <name type="common">Brownbanded bambooshark</name>
    <name type="synonym">Hemiscyllium punctatum</name>
    <dbReference type="NCBI Taxonomy" id="137246"/>
    <lineage>
        <taxon>Eukaryota</taxon>
        <taxon>Metazoa</taxon>
        <taxon>Chordata</taxon>
        <taxon>Craniata</taxon>
        <taxon>Vertebrata</taxon>
        <taxon>Chondrichthyes</taxon>
        <taxon>Elasmobranchii</taxon>
        <taxon>Galeomorphii</taxon>
        <taxon>Galeoidea</taxon>
        <taxon>Orectolobiformes</taxon>
        <taxon>Hemiscylliidae</taxon>
        <taxon>Chiloscyllium</taxon>
    </lineage>
</organism>
<feature type="compositionally biased region" description="Basic and acidic residues" evidence="1">
    <location>
        <begin position="89"/>
        <end position="116"/>
    </location>
</feature>
<feature type="region of interest" description="Disordered" evidence="1">
    <location>
        <begin position="1"/>
        <end position="121"/>
    </location>
</feature>
<accession>A0A401TCZ7</accession>
<evidence type="ECO:0000256" key="1">
    <source>
        <dbReference type="SAM" id="MobiDB-lite"/>
    </source>
</evidence>